<evidence type="ECO:0000256" key="1">
    <source>
        <dbReference type="SAM" id="MobiDB-lite"/>
    </source>
</evidence>
<dbReference type="EMBL" id="NXLQ01000061">
    <property type="protein sequence ID" value="RDU61319.1"/>
    <property type="molecule type" value="Genomic_DNA"/>
</dbReference>
<protein>
    <submittedName>
        <fullName evidence="2">Uncharacterized protein</fullName>
    </submittedName>
</protein>
<keyword evidence="3" id="KW-1185">Reference proteome</keyword>
<dbReference type="Proteomes" id="UP000256379">
    <property type="component" value="Unassembled WGS sequence"/>
</dbReference>
<proteinExistence type="predicted"/>
<comment type="caution">
    <text evidence="2">The sequence shown here is derived from an EMBL/GenBank/DDBJ whole genome shotgun (WGS) entry which is preliminary data.</text>
</comment>
<name>A0A3D8I841_9HELI</name>
<evidence type="ECO:0000313" key="2">
    <source>
        <dbReference type="EMBL" id="RDU61319.1"/>
    </source>
</evidence>
<reference evidence="2 3" key="1">
    <citation type="submission" date="2018-04" db="EMBL/GenBank/DDBJ databases">
        <title>Novel Campyloabacter and Helicobacter Species and Strains.</title>
        <authorList>
            <person name="Mannion A.J."/>
            <person name="Shen Z."/>
            <person name="Fox J.G."/>
        </authorList>
    </citation>
    <scope>NUCLEOTIDE SEQUENCE [LARGE SCALE GENOMIC DNA]</scope>
    <source>
        <strain evidence="2 3">MIT 17-337</strain>
    </source>
</reference>
<accession>A0A3D8I841</accession>
<feature type="region of interest" description="Disordered" evidence="1">
    <location>
        <begin position="122"/>
        <end position="148"/>
    </location>
</feature>
<dbReference type="AlphaFoldDB" id="A0A3D8I841"/>
<organism evidence="2 3">
    <name type="scientific">Helicobacter didelphidarum</name>
    <dbReference type="NCBI Taxonomy" id="2040648"/>
    <lineage>
        <taxon>Bacteria</taxon>
        <taxon>Pseudomonadati</taxon>
        <taxon>Campylobacterota</taxon>
        <taxon>Epsilonproteobacteria</taxon>
        <taxon>Campylobacterales</taxon>
        <taxon>Helicobacteraceae</taxon>
        <taxon>Helicobacter</taxon>
    </lineage>
</organism>
<feature type="compositionally biased region" description="Low complexity" evidence="1">
    <location>
        <begin position="126"/>
        <end position="144"/>
    </location>
</feature>
<sequence>MADTETIKCYVKSTKKLQNLTITIDGKGIEAQTNKKGIAEFELDIPTNALAKHIYFSINSSDYMLTNENHCVPAHHRKSKQAFDLALIAKQNVKSIKIYKKEQIIQDNHVIEQEKEILATQITKDTQPSQTNPNQSSNTNNQDSNPPPQIIFLEVNLTQANA</sequence>
<evidence type="ECO:0000313" key="3">
    <source>
        <dbReference type="Proteomes" id="UP000256379"/>
    </source>
</evidence>
<gene>
    <name evidence="2" type="ORF">CQA53_10320</name>
</gene>
<dbReference type="RefSeq" id="WP_147290035.1">
    <property type="nucleotide sequence ID" value="NZ_NXLQ01000061.1"/>
</dbReference>
<feature type="non-terminal residue" evidence="2">
    <location>
        <position position="162"/>
    </location>
</feature>